<keyword evidence="2" id="KW-0677">Repeat</keyword>
<dbReference type="Pfam" id="PF00096">
    <property type="entry name" value="zf-C2H2"/>
    <property type="match status" value="1"/>
</dbReference>
<evidence type="ECO:0000313" key="10">
    <source>
        <dbReference type="Proteomes" id="UP000799441"/>
    </source>
</evidence>
<comment type="caution">
    <text evidence="9">The sequence shown here is derived from an EMBL/GenBank/DDBJ whole genome shotgun (WGS) entry which is preliminary data.</text>
</comment>
<feature type="compositionally biased region" description="Low complexity" evidence="7">
    <location>
        <begin position="1"/>
        <end position="16"/>
    </location>
</feature>
<reference evidence="9" key="1">
    <citation type="journal article" date="2020" name="Stud. Mycol.">
        <title>101 Dothideomycetes genomes: a test case for predicting lifestyles and emergence of pathogens.</title>
        <authorList>
            <person name="Haridas S."/>
            <person name="Albert R."/>
            <person name="Binder M."/>
            <person name="Bloem J."/>
            <person name="Labutti K."/>
            <person name="Salamov A."/>
            <person name="Andreopoulos B."/>
            <person name="Baker S."/>
            <person name="Barry K."/>
            <person name="Bills G."/>
            <person name="Bluhm B."/>
            <person name="Cannon C."/>
            <person name="Castanera R."/>
            <person name="Culley D."/>
            <person name="Daum C."/>
            <person name="Ezra D."/>
            <person name="Gonzalez J."/>
            <person name="Henrissat B."/>
            <person name="Kuo A."/>
            <person name="Liang C."/>
            <person name="Lipzen A."/>
            <person name="Lutzoni F."/>
            <person name="Magnuson J."/>
            <person name="Mondo S."/>
            <person name="Nolan M."/>
            <person name="Ohm R."/>
            <person name="Pangilinan J."/>
            <person name="Park H.-J."/>
            <person name="Ramirez L."/>
            <person name="Alfaro M."/>
            <person name="Sun H."/>
            <person name="Tritt A."/>
            <person name="Yoshinaga Y."/>
            <person name="Zwiers L.-H."/>
            <person name="Turgeon B."/>
            <person name="Goodwin S."/>
            <person name="Spatafora J."/>
            <person name="Crous P."/>
            <person name="Grigoriev I."/>
        </authorList>
    </citation>
    <scope>NUCLEOTIDE SEQUENCE</scope>
    <source>
        <strain evidence="9">CBS 116435</strain>
    </source>
</reference>
<name>A0A9P4QDA8_9PEZI</name>
<feature type="region of interest" description="Disordered" evidence="7">
    <location>
        <begin position="424"/>
        <end position="525"/>
    </location>
</feature>
<dbReference type="GO" id="GO:0005634">
    <property type="term" value="C:nucleus"/>
    <property type="evidence" value="ECO:0007669"/>
    <property type="project" value="UniProtKB-ARBA"/>
</dbReference>
<evidence type="ECO:0000256" key="1">
    <source>
        <dbReference type="ARBA" id="ARBA00022723"/>
    </source>
</evidence>
<evidence type="ECO:0000256" key="6">
    <source>
        <dbReference type="SAM" id="Coils"/>
    </source>
</evidence>
<sequence length="525" mass="57277">MADSPASSDLSSAASVDDYDDQASTPANSSRPSVEAFHHDSDHPSAPASKRRKTGPSNLNLTTSSLVNDPTDIEDDVSLSEDGWSSCPGSPQYDEHALRDEATTSCLWRDCNFGDATNNDDLVSHVQSTHCATGGPKKVKYVCEWGECQRKASNHPSGYALKAHMRSHTKEKPYYCALPECDKAFTRSDALAKHMRTVHEPEMPVNAPPLDQALTGKKSLKLKLSNGHSKHPPNTVDSQAPKAPFNYVPEYDSEGEEIDPSPVNDNITYLPAHHPITGQPGFMIHYPSDVKFTSWENGIPADQLMRLLRRQVHWAQEENEKLKRECDGLEQIRRDEFDRKELLFDAYMEYELVRGKRLGLFANAGKGVVDALQHETPATRNYTWSDEIPTWSLKRDELVNSSDGDVEMSGLNALAAATPAASRHGAGIANGGRSGDNNGVGRSGDASPSPPPTGNSGGFEGEGNPYDNWLASRMAQYEERERQRSLQNTPQKPGAMAAPPPAPSSQAQQEAEADAVGALVDMRSG</sequence>
<dbReference type="PANTHER" id="PTHR19818:SF137">
    <property type="entry name" value="INO80 COMPLEX SUBUNIT 1"/>
    <property type="match status" value="1"/>
</dbReference>
<dbReference type="GO" id="GO:0045944">
    <property type="term" value="P:positive regulation of transcription by RNA polymerase II"/>
    <property type="evidence" value="ECO:0007669"/>
    <property type="project" value="UniProtKB-ARBA"/>
</dbReference>
<feature type="domain" description="C2H2-type" evidence="8">
    <location>
        <begin position="174"/>
        <end position="204"/>
    </location>
</feature>
<keyword evidence="6" id="KW-0175">Coiled coil</keyword>
<evidence type="ECO:0000256" key="7">
    <source>
        <dbReference type="SAM" id="MobiDB-lite"/>
    </source>
</evidence>
<feature type="coiled-coil region" evidence="6">
    <location>
        <begin position="305"/>
        <end position="339"/>
    </location>
</feature>
<dbReference type="GO" id="GO:0000976">
    <property type="term" value="F:transcription cis-regulatory region binding"/>
    <property type="evidence" value="ECO:0007669"/>
    <property type="project" value="UniProtKB-ARBA"/>
</dbReference>
<evidence type="ECO:0000313" key="9">
    <source>
        <dbReference type="EMBL" id="KAF2722719.1"/>
    </source>
</evidence>
<dbReference type="GO" id="GO:0008270">
    <property type="term" value="F:zinc ion binding"/>
    <property type="evidence" value="ECO:0007669"/>
    <property type="project" value="UniProtKB-KW"/>
</dbReference>
<dbReference type="InterPro" id="IPR036236">
    <property type="entry name" value="Znf_C2H2_sf"/>
</dbReference>
<dbReference type="PROSITE" id="PS00028">
    <property type="entry name" value="ZINC_FINGER_C2H2_1"/>
    <property type="match status" value="1"/>
</dbReference>
<proteinExistence type="predicted"/>
<keyword evidence="3 5" id="KW-0863">Zinc-finger</keyword>
<evidence type="ECO:0000259" key="8">
    <source>
        <dbReference type="PROSITE" id="PS50157"/>
    </source>
</evidence>
<dbReference type="EMBL" id="MU003780">
    <property type="protein sequence ID" value="KAF2722719.1"/>
    <property type="molecule type" value="Genomic_DNA"/>
</dbReference>
<dbReference type="PROSITE" id="PS50157">
    <property type="entry name" value="ZINC_FINGER_C2H2_2"/>
    <property type="match status" value="1"/>
</dbReference>
<protein>
    <recommendedName>
        <fullName evidence="8">C2H2-type domain-containing protein</fullName>
    </recommendedName>
</protein>
<evidence type="ECO:0000256" key="3">
    <source>
        <dbReference type="ARBA" id="ARBA00022771"/>
    </source>
</evidence>
<gene>
    <name evidence="9" type="ORF">K431DRAFT_283545</name>
</gene>
<dbReference type="FunFam" id="3.30.160.60:FF:000201">
    <property type="entry name" value="C2H2 finger domain protein (Gli3)"/>
    <property type="match status" value="1"/>
</dbReference>
<dbReference type="Proteomes" id="UP000799441">
    <property type="component" value="Unassembled WGS sequence"/>
</dbReference>
<evidence type="ECO:0000256" key="2">
    <source>
        <dbReference type="ARBA" id="ARBA00022737"/>
    </source>
</evidence>
<dbReference type="PANTHER" id="PTHR19818">
    <property type="entry name" value="ZINC FINGER PROTEIN ZIC AND GLI"/>
    <property type="match status" value="1"/>
</dbReference>
<dbReference type="GO" id="GO:0000981">
    <property type="term" value="F:DNA-binding transcription factor activity, RNA polymerase II-specific"/>
    <property type="evidence" value="ECO:0007669"/>
    <property type="project" value="UniProtKB-ARBA"/>
</dbReference>
<organism evidence="9 10">
    <name type="scientific">Polychaeton citri CBS 116435</name>
    <dbReference type="NCBI Taxonomy" id="1314669"/>
    <lineage>
        <taxon>Eukaryota</taxon>
        <taxon>Fungi</taxon>
        <taxon>Dikarya</taxon>
        <taxon>Ascomycota</taxon>
        <taxon>Pezizomycotina</taxon>
        <taxon>Dothideomycetes</taxon>
        <taxon>Dothideomycetidae</taxon>
        <taxon>Capnodiales</taxon>
        <taxon>Capnodiaceae</taxon>
        <taxon>Polychaeton</taxon>
    </lineage>
</organism>
<keyword evidence="4" id="KW-0862">Zinc</keyword>
<dbReference type="SMART" id="SM00355">
    <property type="entry name" value="ZnF_C2H2"/>
    <property type="match status" value="3"/>
</dbReference>
<evidence type="ECO:0000256" key="4">
    <source>
        <dbReference type="ARBA" id="ARBA00022833"/>
    </source>
</evidence>
<feature type="compositionally biased region" description="Polar residues" evidence="7">
    <location>
        <begin position="55"/>
        <end position="68"/>
    </location>
</feature>
<feature type="region of interest" description="Disordered" evidence="7">
    <location>
        <begin position="1"/>
        <end position="92"/>
    </location>
</feature>
<dbReference type="OrthoDB" id="3214149at2759"/>
<dbReference type="InterPro" id="IPR013087">
    <property type="entry name" value="Znf_C2H2_type"/>
</dbReference>
<feature type="compositionally biased region" description="Low complexity" evidence="7">
    <location>
        <begin position="504"/>
        <end position="518"/>
    </location>
</feature>
<dbReference type="InterPro" id="IPR050329">
    <property type="entry name" value="GLI_C2H2-zinc-finger"/>
</dbReference>
<dbReference type="SUPFAM" id="SSF57667">
    <property type="entry name" value="beta-beta-alpha zinc fingers"/>
    <property type="match status" value="1"/>
</dbReference>
<keyword evidence="1" id="KW-0479">Metal-binding</keyword>
<dbReference type="AlphaFoldDB" id="A0A9P4QDA8"/>
<dbReference type="Gene3D" id="3.30.160.60">
    <property type="entry name" value="Classic Zinc Finger"/>
    <property type="match status" value="2"/>
</dbReference>
<accession>A0A9P4QDA8</accession>
<evidence type="ECO:0000256" key="5">
    <source>
        <dbReference type="PROSITE-ProRule" id="PRU00042"/>
    </source>
</evidence>
<keyword evidence="10" id="KW-1185">Reference proteome</keyword>